<keyword evidence="2" id="KW-0732">Signal</keyword>
<dbReference type="OrthoDB" id="965391at2"/>
<feature type="compositionally biased region" description="Polar residues" evidence="1">
    <location>
        <begin position="37"/>
        <end position="46"/>
    </location>
</feature>
<gene>
    <name evidence="3" type="ORF">EHT87_11810</name>
</gene>
<evidence type="ECO:0000256" key="1">
    <source>
        <dbReference type="SAM" id="MobiDB-lite"/>
    </source>
</evidence>
<feature type="signal peptide" evidence="2">
    <location>
        <begin position="1"/>
        <end position="19"/>
    </location>
</feature>
<evidence type="ECO:0000313" key="4">
    <source>
        <dbReference type="Proteomes" id="UP000274271"/>
    </source>
</evidence>
<accession>A0A3P1CPH3</accession>
<dbReference type="RefSeq" id="WP_124906826.1">
    <property type="nucleotide sequence ID" value="NZ_RQJP01000002.1"/>
</dbReference>
<feature type="compositionally biased region" description="Basic and acidic residues" evidence="1">
    <location>
        <begin position="47"/>
        <end position="56"/>
    </location>
</feature>
<keyword evidence="4" id="KW-1185">Reference proteome</keyword>
<feature type="compositionally biased region" description="Polar residues" evidence="1">
    <location>
        <begin position="74"/>
        <end position="94"/>
    </location>
</feature>
<organism evidence="3 4">
    <name type="scientific">Larkinella knui</name>
    <dbReference type="NCBI Taxonomy" id="2025310"/>
    <lineage>
        <taxon>Bacteria</taxon>
        <taxon>Pseudomonadati</taxon>
        <taxon>Bacteroidota</taxon>
        <taxon>Cytophagia</taxon>
        <taxon>Cytophagales</taxon>
        <taxon>Spirosomataceae</taxon>
        <taxon>Larkinella</taxon>
    </lineage>
</organism>
<proteinExistence type="predicted"/>
<evidence type="ECO:0000256" key="2">
    <source>
        <dbReference type="SAM" id="SignalP"/>
    </source>
</evidence>
<feature type="chain" id="PRO_5018337544" description="PBCV-specific basic adaptor domain-containing protein" evidence="2">
    <location>
        <begin position="20"/>
        <end position="136"/>
    </location>
</feature>
<name>A0A3P1CPH3_9BACT</name>
<evidence type="ECO:0000313" key="3">
    <source>
        <dbReference type="EMBL" id="RRB15222.1"/>
    </source>
</evidence>
<dbReference type="EMBL" id="RQJP01000002">
    <property type="protein sequence ID" value="RRB15222.1"/>
    <property type="molecule type" value="Genomic_DNA"/>
</dbReference>
<feature type="region of interest" description="Disordered" evidence="1">
    <location>
        <begin position="28"/>
        <end position="136"/>
    </location>
</feature>
<protein>
    <recommendedName>
        <fullName evidence="5">PBCV-specific basic adaptor domain-containing protein</fullName>
    </recommendedName>
</protein>
<sequence length="136" mass="15678">MKKLLFISIILLSNLACYAQYPTYQQKTYTPRPYKDSFNNSYSKPENLNKDADKDGLSGFYDNNDKDPDPNKSLYKSNDRITQPTIDSYQTQPVSIPHYSYPTTNTQPREVHTGPRGGQYYINSNGNKTYVPRSPY</sequence>
<evidence type="ECO:0008006" key="5">
    <source>
        <dbReference type="Google" id="ProtNLM"/>
    </source>
</evidence>
<dbReference type="AlphaFoldDB" id="A0A3P1CPH3"/>
<dbReference type="Proteomes" id="UP000274271">
    <property type="component" value="Unassembled WGS sequence"/>
</dbReference>
<reference evidence="3 4" key="1">
    <citation type="submission" date="2018-11" db="EMBL/GenBank/DDBJ databases">
        <authorList>
            <person name="Zhou Z."/>
            <person name="Wang G."/>
        </authorList>
    </citation>
    <scope>NUCLEOTIDE SEQUENCE [LARGE SCALE GENOMIC DNA]</scope>
    <source>
        <strain evidence="3 4">KCTC42998</strain>
    </source>
</reference>
<comment type="caution">
    <text evidence="3">The sequence shown here is derived from an EMBL/GenBank/DDBJ whole genome shotgun (WGS) entry which is preliminary data.</text>
</comment>